<feature type="transmembrane region" description="Helical" evidence="6">
    <location>
        <begin position="366"/>
        <end position="387"/>
    </location>
</feature>
<feature type="domain" description="NfeD-like C-terminal" evidence="8">
    <location>
        <begin position="405"/>
        <end position="452"/>
    </location>
</feature>
<keyword evidence="4 6" id="KW-0472">Membrane</keyword>
<dbReference type="InterPro" id="IPR056738">
    <property type="entry name" value="NfeD1b_N"/>
</dbReference>
<comment type="caution">
    <text evidence="11">The sequence shown here is derived from an EMBL/GenBank/DDBJ whole genome shotgun (WGS) entry which is preliminary data.</text>
</comment>
<dbReference type="InterPro" id="IPR029045">
    <property type="entry name" value="ClpP/crotonase-like_dom_sf"/>
</dbReference>
<dbReference type="Pfam" id="PF25145">
    <property type="entry name" value="NfeD1b_N"/>
    <property type="match status" value="1"/>
</dbReference>
<keyword evidence="11" id="KW-0378">Hydrolase</keyword>
<dbReference type="Pfam" id="PF01957">
    <property type="entry name" value="NfeD"/>
    <property type="match status" value="1"/>
</dbReference>
<dbReference type="SUPFAM" id="SSF52096">
    <property type="entry name" value="ClpP/crotonase"/>
    <property type="match status" value="1"/>
</dbReference>
<keyword evidence="7" id="KW-0732">Signal</keyword>
<evidence type="ECO:0000256" key="7">
    <source>
        <dbReference type="SAM" id="SignalP"/>
    </source>
</evidence>
<feature type="transmembrane region" description="Helical" evidence="6">
    <location>
        <begin position="258"/>
        <end position="280"/>
    </location>
</feature>
<evidence type="ECO:0000259" key="9">
    <source>
        <dbReference type="Pfam" id="PF24961"/>
    </source>
</evidence>
<accession>A0A4V2UJ39</accession>
<dbReference type="EMBL" id="SLZQ01000002">
    <property type="protein sequence ID" value="TCS38520.1"/>
    <property type="molecule type" value="Genomic_DNA"/>
</dbReference>
<dbReference type="InterPro" id="IPR012340">
    <property type="entry name" value="NA-bd_OB-fold"/>
</dbReference>
<dbReference type="SUPFAM" id="SSF141322">
    <property type="entry name" value="NfeD domain-like"/>
    <property type="match status" value="1"/>
</dbReference>
<dbReference type="InterPro" id="IPR002810">
    <property type="entry name" value="NfeD-like_C"/>
</dbReference>
<dbReference type="FunFam" id="3.90.226.10:FF:000089">
    <property type="entry name" value="Membrane-bound serine protease"/>
    <property type="match status" value="1"/>
</dbReference>
<dbReference type="CDD" id="cd07020">
    <property type="entry name" value="Clp_protease_NfeD_1"/>
    <property type="match status" value="1"/>
</dbReference>
<dbReference type="Pfam" id="PF24961">
    <property type="entry name" value="NfeD_membrane"/>
    <property type="match status" value="1"/>
</dbReference>
<evidence type="ECO:0000256" key="4">
    <source>
        <dbReference type="ARBA" id="ARBA00023136"/>
    </source>
</evidence>
<feature type="chain" id="PRO_5020296905" evidence="7">
    <location>
        <begin position="25"/>
        <end position="460"/>
    </location>
</feature>
<protein>
    <submittedName>
        <fullName evidence="11">Membrane-bound serine protease (ClpP class)</fullName>
    </submittedName>
</protein>
<comment type="subcellular location">
    <subcellularLocation>
        <location evidence="1">Membrane</location>
        <topology evidence="1">Multi-pass membrane protein</topology>
    </subcellularLocation>
</comment>
<dbReference type="GO" id="GO:0006508">
    <property type="term" value="P:proteolysis"/>
    <property type="evidence" value="ECO:0007669"/>
    <property type="project" value="UniProtKB-KW"/>
</dbReference>
<feature type="transmembrane region" description="Helical" evidence="6">
    <location>
        <begin position="311"/>
        <end position="328"/>
    </location>
</feature>
<dbReference type="Gene3D" id="3.90.226.10">
    <property type="entry name" value="2-enoyl-CoA Hydratase, Chain A, domain 1"/>
    <property type="match status" value="1"/>
</dbReference>
<feature type="compositionally biased region" description="Basic and acidic residues" evidence="5">
    <location>
        <begin position="135"/>
        <end position="160"/>
    </location>
</feature>
<feature type="domain" description="NfeD1b N-terminal" evidence="10">
    <location>
        <begin position="28"/>
        <end position="171"/>
    </location>
</feature>
<dbReference type="PANTHER" id="PTHR33507:SF4">
    <property type="entry name" value="NODULATION COMPETITIVENESS PROTEIN NFED"/>
    <property type="match status" value="1"/>
</dbReference>
<keyword evidence="12" id="KW-1185">Reference proteome</keyword>
<dbReference type="PANTHER" id="PTHR33507">
    <property type="entry name" value="INNER MEMBRANE PROTEIN YBBJ"/>
    <property type="match status" value="1"/>
</dbReference>
<feature type="transmembrane region" description="Helical" evidence="6">
    <location>
        <begin position="335"/>
        <end position="354"/>
    </location>
</feature>
<proteinExistence type="predicted"/>
<feature type="region of interest" description="Disordered" evidence="5">
    <location>
        <begin position="129"/>
        <end position="165"/>
    </location>
</feature>
<dbReference type="Proteomes" id="UP000295382">
    <property type="component" value="Unassembled WGS sequence"/>
</dbReference>
<dbReference type="GO" id="GO:0016020">
    <property type="term" value="C:membrane"/>
    <property type="evidence" value="ECO:0007669"/>
    <property type="project" value="UniProtKB-SubCell"/>
</dbReference>
<name>A0A4V2UJ39_PAULE</name>
<organism evidence="11 12">
    <name type="scientific">Paucimonas lemoignei</name>
    <name type="common">Pseudomonas lemoignei</name>
    <dbReference type="NCBI Taxonomy" id="29443"/>
    <lineage>
        <taxon>Bacteria</taxon>
        <taxon>Pseudomonadati</taxon>
        <taxon>Pseudomonadota</taxon>
        <taxon>Betaproteobacteria</taxon>
        <taxon>Burkholderiales</taxon>
        <taxon>Burkholderiaceae</taxon>
        <taxon>Paucimonas</taxon>
    </lineage>
</organism>
<keyword evidence="11" id="KW-0645">Protease</keyword>
<dbReference type="Gene3D" id="2.40.50.140">
    <property type="entry name" value="Nucleic acid-binding proteins"/>
    <property type="match status" value="1"/>
</dbReference>
<keyword evidence="3 6" id="KW-1133">Transmembrane helix</keyword>
<sequence>MRLIWMAKKFIVLAFVLLPLPAMASRPVTVVTINSAIGPAAADYVRRGIERAAKDGSQLVLLRIDTPGGLDSSMRNIIQTILTSSIPVACYVAPSGARAASAGTYILYACHIAAMAPGTNVGAATPVALQGPLSEPEKPAGSEPGKKNKQQDGESSRTDDSASAMRHKQVNDAAAYLRSLAQLSGRNADWAEQAVRTGASLPAEDALRLGVINYLAADVPQLLSQLDGKEVRVAEKVMRLHTADAGLSEFTADWRIQLLAAITDPSIAILLMTIGIYGLLFEFMSPGTVAPGVLGTICLLLALYGLQLLPVNYAGLALILLGLAFMVAEAFLPSFGALGLGGIAAFVVGALILIDPDLPGFGIPPALVAMLALVSMLLIAATAGIALKTRRRARVTGLDDMHGVAEVIDIAGDIVWVRLRGETWRAASRQPLQKHEKVRVIGRHGLVLDVAPLESNDKGA</sequence>
<gene>
    <name evidence="11" type="ORF">EDC30_102259</name>
</gene>
<evidence type="ECO:0000256" key="3">
    <source>
        <dbReference type="ARBA" id="ARBA00022989"/>
    </source>
</evidence>
<dbReference type="AlphaFoldDB" id="A0A4V2UJ39"/>
<dbReference type="InterPro" id="IPR052165">
    <property type="entry name" value="Membrane_assoc_protease"/>
</dbReference>
<evidence type="ECO:0000313" key="11">
    <source>
        <dbReference type="EMBL" id="TCS38520.1"/>
    </source>
</evidence>
<evidence type="ECO:0000256" key="1">
    <source>
        <dbReference type="ARBA" id="ARBA00004141"/>
    </source>
</evidence>
<evidence type="ECO:0000259" key="10">
    <source>
        <dbReference type="Pfam" id="PF25145"/>
    </source>
</evidence>
<evidence type="ECO:0000259" key="8">
    <source>
        <dbReference type="Pfam" id="PF01957"/>
    </source>
</evidence>
<evidence type="ECO:0000256" key="5">
    <source>
        <dbReference type="SAM" id="MobiDB-lite"/>
    </source>
</evidence>
<evidence type="ECO:0000313" key="12">
    <source>
        <dbReference type="Proteomes" id="UP000295382"/>
    </source>
</evidence>
<dbReference type="InterPro" id="IPR056739">
    <property type="entry name" value="NfeD_membrane"/>
</dbReference>
<keyword evidence="2 6" id="KW-0812">Transmembrane</keyword>
<feature type="signal peptide" evidence="7">
    <location>
        <begin position="1"/>
        <end position="24"/>
    </location>
</feature>
<evidence type="ECO:0000256" key="2">
    <source>
        <dbReference type="ARBA" id="ARBA00022692"/>
    </source>
</evidence>
<feature type="domain" description="NfeD integral membrane" evidence="9">
    <location>
        <begin position="267"/>
        <end position="380"/>
    </location>
</feature>
<reference evidence="11 12" key="1">
    <citation type="submission" date="2019-03" db="EMBL/GenBank/DDBJ databases">
        <title>Genomic Encyclopedia of Type Strains, Phase IV (KMG-IV): sequencing the most valuable type-strain genomes for metagenomic binning, comparative biology and taxonomic classification.</title>
        <authorList>
            <person name="Goeker M."/>
        </authorList>
    </citation>
    <scope>NUCLEOTIDE SEQUENCE [LARGE SCALE GENOMIC DNA]</scope>
    <source>
        <strain evidence="11 12">DSM 7445</strain>
    </source>
</reference>
<evidence type="ECO:0000256" key="6">
    <source>
        <dbReference type="SAM" id="Phobius"/>
    </source>
</evidence>
<dbReference type="GO" id="GO:0008233">
    <property type="term" value="F:peptidase activity"/>
    <property type="evidence" value="ECO:0007669"/>
    <property type="project" value="UniProtKB-KW"/>
</dbReference>